<dbReference type="RefSeq" id="XP_028546938.1">
    <property type="nucleotide sequence ID" value="XM_028691137.1"/>
</dbReference>
<dbReference type="Proteomes" id="UP000195521">
    <property type="component" value="Unassembled WGS sequence"/>
</dbReference>
<keyword evidence="1" id="KW-1133">Transmembrane helix</keyword>
<keyword evidence="1" id="KW-0812">Transmembrane</keyword>
<gene>
    <name evidence="3" type="ORF">PGO_002490</name>
</gene>
<dbReference type="Pfam" id="PF12420">
    <property type="entry name" value="DUF3671"/>
    <property type="match status" value="1"/>
</dbReference>
<dbReference type="GeneID" id="39745157"/>
<evidence type="ECO:0000256" key="1">
    <source>
        <dbReference type="SAM" id="Phobius"/>
    </source>
</evidence>
<evidence type="ECO:0000313" key="4">
    <source>
        <dbReference type="Proteomes" id="UP000195521"/>
    </source>
</evidence>
<dbReference type="AlphaFoldDB" id="A0A1Y1JPH5"/>
<proteinExistence type="predicted"/>
<dbReference type="EMBL" id="BDQF01000247">
    <property type="protein sequence ID" value="GAW84349.1"/>
    <property type="molecule type" value="Genomic_DNA"/>
</dbReference>
<accession>A0A1Y1JPH5</accession>
<dbReference type="InterPro" id="IPR022139">
    <property type="entry name" value="Fam-L/Fam-M-like_plasmodium"/>
</dbReference>
<protein>
    <submittedName>
        <fullName evidence="3">Variable surface protein</fullName>
    </submittedName>
</protein>
<sequence>MGNIKFTLFAQIFAYIILTCTNPYMKDECTFGKYFDKRHNIDKALNTRAERLLANYELRYASKKADSTDFLTRCETFRTLRNQEDDIPEYVKLYKYRKGSFKPYKEHSNLLCAVYKDMKKVDSCFEKNIFNHLERLDELKKHKRTPKRTCKRRIFRKYDIFLFIGYIIPLLVVMFSLLNYVAKQFKYTEYVGGSTMKNLNGNFYFIPIILIPIIYFLTFSYVHQKVNKFRRLKYKYRMI</sequence>
<evidence type="ECO:0000256" key="2">
    <source>
        <dbReference type="SAM" id="SignalP"/>
    </source>
</evidence>
<organism evidence="3 4">
    <name type="scientific">Plasmodium gonderi</name>
    <dbReference type="NCBI Taxonomy" id="77519"/>
    <lineage>
        <taxon>Eukaryota</taxon>
        <taxon>Sar</taxon>
        <taxon>Alveolata</taxon>
        <taxon>Apicomplexa</taxon>
        <taxon>Aconoidasida</taxon>
        <taxon>Haemosporida</taxon>
        <taxon>Plasmodiidae</taxon>
        <taxon>Plasmodium</taxon>
        <taxon>Plasmodium (Plasmodium)</taxon>
    </lineage>
</organism>
<dbReference type="OMA" id="RCETFRT"/>
<keyword evidence="4" id="KW-1185">Reference proteome</keyword>
<keyword evidence="1" id="KW-0472">Membrane</keyword>
<feature type="transmembrane region" description="Helical" evidence="1">
    <location>
        <begin position="160"/>
        <end position="182"/>
    </location>
</feature>
<feature type="signal peptide" evidence="2">
    <location>
        <begin position="1"/>
        <end position="21"/>
    </location>
</feature>
<evidence type="ECO:0000313" key="3">
    <source>
        <dbReference type="EMBL" id="GAW84349.1"/>
    </source>
</evidence>
<feature type="chain" id="PRO_5012304921" evidence="2">
    <location>
        <begin position="22"/>
        <end position="239"/>
    </location>
</feature>
<name>A0A1Y1JPH5_PLAGO</name>
<keyword evidence="2" id="KW-0732">Signal</keyword>
<feature type="transmembrane region" description="Helical" evidence="1">
    <location>
        <begin position="202"/>
        <end position="222"/>
    </location>
</feature>
<comment type="caution">
    <text evidence="3">The sequence shown here is derived from an EMBL/GenBank/DDBJ whole genome shotgun (WGS) entry which is preliminary data.</text>
</comment>
<reference evidence="4" key="1">
    <citation type="submission" date="2017-04" db="EMBL/GenBank/DDBJ databases">
        <title>Plasmodium gonderi genome.</title>
        <authorList>
            <person name="Arisue N."/>
            <person name="Honma H."/>
            <person name="Kawai S."/>
            <person name="Tougan T."/>
            <person name="Tanabe K."/>
            <person name="Horii T."/>
        </authorList>
    </citation>
    <scope>NUCLEOTIDE SEQUENCE [LARGE SCALE GENOMIC DNA]</scope>
    <source>
        <strain evidence="4">ATCC 30045</strain>
    </source>
</reference>